<dbReference type="InterPro" id="IPR002293">
    <property type="entry name" value="AA/rel_permease1"/>
</dbReference>
<dbReference type="Pfam" id="PF13520">
    <property type="entry name" value="AA_permease_2"/>
    <property type="match status" value="1"/>
</dbReference>
<dbReference type="GO" id="GO:0022857">
    <property type="term" value="F:transmembrane transporter activity"/>
    <property type="evidence" value="ECO:0007669"/>
    <property type="project" value="InterPro"/>
</dbReference>
<dbReference type="GO" id="GO:0016020">
    <property type="term" value="C:membrane"/>
    <property type="evidence" value="ECO:0007669"/>
    <property type="project" value="UniProtKB-SubCell"/>
</dbReference>
<keyword evidence="2 5" id="KW-0812">Transmembrane</keyword>
<feature type="transmembrane region" description="Helical" evidence="5">
    <location>
        <begin position="404"/>
        <end position="426"/>
    </location>
</feature>
<dbReference type="RefSeq" id="WP_071164935.1">
    <property type="nucleotide sequence ID" value="NZ_CP017812.1"/>
</dbReference>
<dbReference type="STRING" id="1912795.BK816_04685"/>
<feature type="transmembrane region" description="Helical" evidence="5">
    <location>
        <begin position="175"/>
        <end position="193"/>
    </location>
</feature>
<dbReference type="EMBL" id="CP017812">
    <property type="protein sequence ID" value="AOZ73472.1"/>
    <property type="molecule type" value="Genomic_DNA"/>
</dbReference>
<reference evidence="6 7" key="1">
    <citation type="submission" date="2016-10" db="EMBL/GenBank/DDBJ databases">
        <title>Actinomyces aegypiusis sp. nov., isolated from the Aegypius monachus in Qinghai Tibet Plateau China.</title>
        <authorList>
            <person name="Wang Y."/>
        </authorList>
    </citation>
    <scope>NUCLEOTIDE SEQUENCE [LARGE SCALE GENOMIC DNA]</scope>
    <source>
        <strain evidence="6 7">VUL4_3</strain>
    </source>
</reference>
<evidence type="ECO:0000313" key="6">
    <source>
        <dbReference type="EMBL" id="AOZ73472.1"/>
    </source>
</evidence>
<feature type="transmembrane region" description="Helical" evidence="5">
    <location>
        <begin position="376"/>
        <end position="398"/>
    </location>
</feature>
<feature type="transmembrane region" description="Helical" evidence="5">
    <location>
        <begin position="111"/>
        <end position="133"/>
    </location>
</feature>
<evidence type="ECO:0000256" key="4">
    <source>
        <dbReference type="ARBA" id="ARBA00023136"/>
    </source>
</evidence>
<dbReference type="Proteomes" id="UP000176288">
    <property type="component" value="Chromosome"/>
</dbReference>
<evidence type="ECO:0000256" key="5">
    <source>
        <dbReference type="SAM" id="Phobius"/>
    </source>
</evidence>
<gene>
    <name evidence="6" type="ORF">BK816_04685</name>
</gene>
<feature type="transmembrane region" description="Helical" evidence="5">
    <location>
        <begin position="447"/>
        <end position="465"/>
    </location>
</feature>
<proteinExistence type="predicted"/>
<name>A0A1D9MMF3_9ACTO</name>
<feature type="transmembrane region" description="Helical" evidence="5">
    <location>
        <begin position="471"/>
        <end position="490"/>
    </location>
</feature>
<dbReference type="AlphaFoldDB" id="A0A1D9MMF3"/>
<organism evidence="6 7">
    <name type="scientific">Boudabousia tangfeifanii</name>
    <dbReference type="NCBI Taxonomy" id="1912795"/>
    <lineage>
        <taxon>Bacteria</taxon>
        <taxon>Bacillati</taxon>
        <taxon>Actinomycetota</taxon>
        <taxon>Actinomycetes</taxon>
        <taxon>Actinomycetales</taxon>
        <taxon>Actinomycetaceae</taxon>
        <taxon>Boudabousia</taxon>
    </lineage>
</organism>
<keyword evidence="7" id="KW-1185">Reference proteome</keyword>
<dbReference type="OrthoDB" id="9759676at2"/>
<accession>A0A1D9MMF3</accession>
<feature type="transmembrane region" description="Helical" evidence="5">
    <location>
        <begin position="145"/>
        <end position="163"/>
    </location>
</feature>
<feature type="transmembrane region" description="Helical" evidence="5">
    <location>
        <begin position="264"/>
        <end position="283"/>
    </location>
</feature>
<feature type="transmembrane region" description="Helical" evidence="5">
    <location>
        <begin position="328"/>
        <end position="355"/>
    </location>
</feature>
<dbReference type="PANTHER" id="PTHR47704:SF1">
    <property type="entry name" value="POTASSIUM TRANSPORTER KIMA"/>
    <property type="match status" value="1"/>
</dbReference>
<keyword evidence="3 5" id="KW-1133">Transmembrane helix</keyword>
<dbReference type="InterPro" id="IPR053153">
    <property type="entry name" value="APC_K+_Transporter"/>
</dbReference>
<feature type="transmembrane region" description="Helical" evidence="5">
    <location>
        <begin position="51"/>
        <end position="84"/>
    </location>
</feature>
<dbReference type="PANTHER" id="PTHR47704">
    <property type="entry name" value="POTASSIUM TRANSPORTER KIMA"/>
    <property type="match status" value="1"/>
</dbReference>
<keyword evidence="6" id="KW-0238">DNA-binding</keyword>
<dbReference type="Gene3D" id="1.20.1740.10">
    <property type="entry name" value="Amino acid/polyamine transporter I"/>
    <property type="match status" value="1"/>
</dbReference>
<evidence type="ECO:0000313" key="7">
    <source>
        <dbReference type="Proteomes" id="UP000176288"/>
    </source>
</evidence>
<evidence type="ECO:0000256" key="1">
    <source>
        <dbReference type="ARBA" id="ARBA00004141"/>
    </source>
</evidence>
<dbReference type="GO" id="GO:0003677">
    <property type="term" value="F:DNA binding"/>
    <property type="evidence" value="ECO:0007669"/>
    <property type="project" value="UniProtKB-KW"/>
</dbReference>
<sequence length="671" mass="72886">MHELLTSVKRVLVGRPRRSTALAKTLMPKRIAFPTFAADALSSVAYAPDEILLTLALAGASATMVSPWIGLMVAIVLAVVILSYRQTVHAYPSGGGDYQVVTKNLGRKPGLIVASALLIDYVLTVAVSISSGAAYLTTVFPSLDAYRTEIAILVVLLMVLAHLRGVRESGTGFAIPTYLYLFSLASLAAVGLWKEMDGTLGVADSAKYEVIATSDFTTGLTGILGAFLVMRAFTSGCVMVTGVEAVSNGVPSFERPKSKNAATTLALLGLISTGMLLAVLHLARITQVRFVSDPATQLLLHGQPVPEGTVLDPVIGQLAGVVFDGHPLAVFLISAAAGLILLLAANTAFTSFPVLASVLSRDSFLPRQLYKRGDRLSYSNGILALGGGAIVLIVAFNAQVTSLVQMYIVGVFISITMSQLGMIRHWNRELNEVIDARSRQKYLRARLINQIGLVLTALVLVVVLFTKFAHGAWLALLLMALLYLMMLGIYKHYTRTSNELKVTNLSAARVLPTRIHAVVLVSSLNKPAMRAIAYARAATPTSSELLSVLMEPQDLPALKAQWEEAALPMPLTFIDSPYRDITGPVLQYIRTWRRRNPRDLVVVYIPEYLVEHWWQNILHNQTALRLKTRLLFTPGVVVCAVPWRLGHESRKTSLVRIVNNDQDTAGKKEQA</sequence>
<evidence type="ECO:0000256" key="3">
    <source>
        <dbReference type="ARBA" id="ARBA00022989"/>
    </source>
</evidence>
<protein>
    <submittedName>
        <fullName evidence="6">DNA-binding protein</fullName>
    </submittedName>
</protein>
<evidence type="ECO:0000256" key="2">
    <source>
        <dbReference type="ARBA" id="ARBA00022692"/>
    </source>
</evidence>
<keyword evidence="4 5" id="KW-0472">Membrane</keyword>
<dbReference type="KEGG" id="avu:BK816_04685"/>
<comment type="subcellular location">
    <subcellularLocation>
        <location evidence="1">Membrane</location>
        <topology evidence="1">Multi-pass membrane protein</topology>
    </subcellularLocation>
</comment>